<dbReference type="InterPro" id="IPR000244">
    <property type="entry name" value="Ribosomal_bL9"/>
</dbReference>
<protein>
    <recommendedName>
        <fullName evidence="7">Large ribosomal subunit protein bL9m</fullName>
    </recommendedName>
    <alternativeName>
        <fullName evidence="8">39S ribosomal protein L9, mitochondrial</fullName>
    </alternativeName>
</protein>
<keyword evidence="6" id="KW-0687">Ribonucleoprotein</keyword>
<keyword evidence="4" id="KW-0689">Ribosomal protein</keyword>
<dbReference type="Pfam" id="PF01281">
    <property type="entry name" value="Ribosomal_L9_N"/>
    <property type="match status" value="1"/>
</dbReference>
<evidence type="ECO:0000313" key="11">
    <source>
        <dbReference type="Proteomes" id="UP000820818"/>
    </source>
</evidence>
<dbReference type="Gene3D" id="3.40.5.10">
    <property type="entry name" value="Ribosomal protein L9, N-terminal domain"/>
    <property type="match status" value="1"/>
</dbReference>
<evidence type="ECO:0000256" key="2">
    <source>
        <dbReference type="ARBA" id="ARBA00010605"/>
    </source>
</evidence>
<proteinExistence type="inferred from homology"/>
<comment type="caution">
    <text evidence="10">The sequence shown here is derived from an EMBL/GenBank/DDBJ whole genome shotgun (WGS) entry which is preliminary data.</text>
</comment>
<reference evidence="10 11" key="1">
    <citation type="submission" date="2022-05" db="EMBL/GenBank/DDBJ databases">
        <title>A multi-omics perspective on studying reproductive biology in Daphnia sinensis.</title>
        <authorList>
            <person name="Jia J."/>
        </authorList>
    </citation>
    <scope>NUCLEOTIDE SEQUENCE [LARGE SCALE GENOMIC DNA]</scope>
    <source>
        <strain evidence="10 11">WSL</strain>
    </source>
</reference>
<dbReference type="GO" id="GO:0003735">
    <property type="term" value="F:structural constituent of ribosome"/>
    <property type="evidence" value="ECO:0007669"/>
    <property type="project" value="InterPro"/>
</dbReference>
<organism evidence="10 11">
    <name type="scientific">Daphnia sinensis</name>
    <dbReference type="NCBI Taxonomy" id="1820382"/>
    <lineage>
        <taxon>Eukaryota</taxon>
        <taxon>Metazoa</taxon>
        <taxon>Ecdysozoa</taxon>
        <taxon>Arthropoda</taxon>
        <taxon>Crustacea</taxon>
        <taxon>Branchiopoda</taxon>
        <taxon>Diplostraca</taxon>
        <taxon>Cladocera</taxon>
        <taxon>Anomopoda</taxon>
        <taxon>Daphniidae</taxon>
        <taxon>Daphnia</taxon>
        <taxon>Daphnia similis group</taxon>
    </lineage>
</organism>
<dbReference type="InterPro" id="IPR036935">
    <property type="entry name" value="Ribosomal_bL9_N_sf"/>
</dbReference>
<evidence type="ECO:0000256" key="1">
    <source>
        <dbReference type="ARBA" id="ARBA00004173"/>
    </source>
</evidence>
<dbReference type="GO" id="GO:0005739">
    <property type="term" value="C:mitochondrion"/>
    <property type="evidence" value="ECO:0007669"/>
    <property type="project" value="UniProtKB-SubCell"/>
</dbReference>
<dbReference type="AlphaFoldDB" id="A0AAD5L2B5"/>
<keyword evidence="11" id="KW-1185">Reference proteome</keyword>
<evidence type="ECO:0000256" key="5">
    <source>
        <dbReference type="ARBA" id="ARBA00023128"/>
    </source>
</evidence>
<dbReference type="InterPro" id="IPR020070">
    <property type="entry name" value="Ribosomal_bL9_N"/>
</dbReference>
<dbReference type="InterPro" id="IPR009027">
    <property type="entry name" value="Ribosomal_bL9/RNase_H1_N"/>
</dbReference>
<dbReference type="FunFam" id="3.40.5.10:FF:000005">
    <property type="entry name" value="39S ribosomal protein L9, mitochondrial"/>
    <property type="match status" value="1"/>
</dbReference>
<dbReference type="PANTHER" id="PTHR21368">
    <property type="entry name" value="50S RIBOSOMAL PROTEIN L9"/>
    <property type="match status" value="1"/>
</dbReference>
<name>A0AAD5L2B5_9CRUS</name>
<evidence type="ECO:0000259" key="9">
    <source>
        <dbReference type="Pfam" id="PF01281"/>
    </source>
</evidence>
<evidence type="ECO:0000256" key="4">
    <source>
        <dbReference type="ARBA" id="ARBA00022980"/>
    </source>
</evidence>
<dbReference type="EMBL" id="WJBH02000008">
    <property type="protein sequence ID" value="KAI9554423.1"/>
    <property type="molecule type" value="Genomic_DNA"/>
</dbReference>
<evidence type="ECO:0000256" key="7">
    <source>
        <dbReference type="ARBA" id="ARBA00035194"/>
    </source>
</evidence>
<dbReference type="Proteomes" id="UP000820818">
    <property type="component" value="Linkage Group LG8"/>
</dbReference>
<evidence type="ECO:0000256" key="3">
    <source>
        <dbReference type="ARBA" id="ARBA00022946"/>
    </source>
</evidence>
<dbReference type="GO" id="GO:0005840">
    <property type="term" value="C:ribosome"/>
    <property type="evidence" value="ECO:0007669"/>
    <property type="project" value="UniProtKB-KW"/>
</dbReference>
<evidence type="ECO:0000256" key="6">
    <source>
        <dbReference type="ARBA" id="ARBA00023274"/>
    </source>
</evidence>
<evidence type="ECO:0000256" key="8">
    <source>
        <dbReference type="ARBA" id="ARBA00035381"/>
    </source>
</evidence>
<evidence type="ECO:0000313" key="10">
    <source>
        <dbReference type="EMBL" id="KAI9554423.1"/>
    </source>
</evidence>
<comment type="similarity">
    <text evidence="2">Belongs to the bacterial ribosomal protein bL9 family.</text>
</comment>
<comment type="subcellular location">
    <subcellularLocation>
        <location evidence="1">Mitochondrion</location>
    </subcellularLocation>
</comment>
<sequence length="269" mass="30772">MLRLGFQLLGGVRTLQPSFSVKIEQIRTTYILKRRFPAALDKKNRAPKPLKTKNFVYDEVENTNLKAEPDLKLILTSFVEGIGLKNDIVSVRPNFGRSKLLSPGLAVYASPENLEKLKTELEKSSENIQPMQHSSRFAELTRRDLASRILIVLVNKENPWTIEKWHIRAAFRRSGICVPDHAIKMGDRTISGPNFELEKKQFLVTVTINNLETTPVRCMIRHWSSLPELRLPKVEGYLEPPYEPVFEDERQIIATLPLPPFCLKKSVAT</sequence>
<feature type="domain" description="Ribosomal protein L9" evidence="9">
    <location>
        <begin position="72"/>
        <end position="117"/>
    </location>
</feature>
<dbReference type="GO" id="GO:1990904">
    <property type="term" value="C:ribonucleoprotein complex"/>
    <property type="evidence" value="ECO:0007669"/>
    <property type="project" value="UniProtKB-KW"/>
</dbReference>
<keyword evidence="3" id="KW-0809">Transit peptide</keyword>
<dbReference type="SUPFAM" id="SSF55658">
    <property type="entry name" value="L9 N-domain-like"/>
    <property type="match status" value="1"/>
</dbReference>
<gene>
    <name evidence="10" type="ORF">GHT06_019695</name>
</gene>
<accession>A0AAD5L2B5</accession>
<dbReference type="GO" id="GO:0006412">
    <property type="term" value="P:translation"/>
    <property type="evidence" value="ECO:0007669"/>
    <property type="project" value="InterPro"/>
</dbReference>
<keyword evidence="5" id="KW-0496">Mitochondrion</keyword>